<dbReference type="STRING" id="31246.A0A183PE81"/>
<dbReference type="InterPro" id="IPR015943">
    <property type="entry name" value="WD40/YVTN_repeat-like_dom_sf"/>
</dbReference>
<keyword evidence="3" id="KW-1185">Reference proteome</keyword>
<dbReference type="SMART" id="SM00320">
    <property type="entry name" value="WD40"/>
    <property type="match status" value="1"/>
</dbReference>
<dbReference type="Gene3D" id="2.130.10.10">
    <property type="entry name" value="YVTN repeat-like/Quinoprotein amine dehydrogenase"/>
    <property type="match status" value="1"/>
</dbReference>
<dbReference type="InterPro" id="IPR036322">
    <property type="entry name" value="WD40_repeat_dom_sf"/>
</dbReference>
<dbReference type="EMBL" id="UZAL01032678">
    <property type="protein sequence ID" value="VDP61514.1"/>
    <property type="molecule type" value="Genomic_DNA"/>
</dbReference>
<dbReference type="InterPro" id="IPR057780">
    <property type="entry name" value="Beta-prop_Vps41"/>
</dbReference>
<name>A0A183PE81_9TREM</name>
<organism evidence="2 3">
    <name type="scientific">Schistosoma mattheei</name>
    <dbReference type="NCBI Taxonomy" id="31246"/>
    <lineage>
        <taxon>Eukaryota</taxon>
        <taxon>Metazoa</taxon>
        <taxon>Spiralia</taxon>
        <taxon>Lophotrochozoa</taxon>
        <taxon>Platyhelminthes</taxon>
        <taxon>Trematoda</taxon>
        <taxon>Digenea</taxon>
        <taxon>Strigeidida</taxon>
        <taxon>Schistosomatoidea</taxon>
        <taxon>Schistosomatidae</taxon>
        <taxon>Schistosoma</taxon>
    </lineage>
</organism>
<dbReference type="InterPro" id="IPR001680">
    <property type="entry name" value="WD40_rpt"/>
</dbReference>
<proteinExistence type="predicted"/>
<feature type="non-terminal residue" evidence="2">
    <location>
        <position position="1"/>
    </location>
</feature>
<dbReference type="AlphaFoldDB" id="A0A183PE81"/>
<dbReference type="Proteomes" id="UP000269396">
    <property type="component" value="Unassembled WGS sequence"/>
</dbReference>
<sequence length="295" mass="33049">FSFVNSLLHKSSPFCFQHTGPVNAISISEQGYFIASCGEDGFLVIYNLSSILPSQVSNFQYPIKAVAIAPDFEKSNNLVVGFNKIYLLSKGMFTKAKHDELAKVHGLCICVYDIRDHRPITFIQFTNPNDEITNLPTMCSLCWCTENCFLISRGHSIRICQISDRTSNSDNSLHSSNSSLTHQSSQSLSSVECRIGLPSRYVEIVHQINMDNSITIHSISRHQTCILLLFNVINDLSKSNYEISVLDIDLDSISNNSISSNHQYKEIYHKKISMKSTASSYIVGLGKIFQCLKPC</sequence>
<dbReference type="Pfam" id="PF23411">
    <property type="entry name" value="Beta-prop_Vps41"/>
    <property type="match status" value="1"/>
</dbReference>
<feature type="domain" description="Vps41 beta-propeller" evidence="1">
    <location>
        <begin position="18"/>
        <end position="106"/>
    </location>
</feature>
<evidence type="ECO:0000313" key="3">
    <source>
        <dbReference type="Proteomes" id="UP000269396"/>
    </source>
</evidence>
<reference evidence="2 3" key="1">
    <citation type="submission" date="2018-11" db="EMBL/GenBank/DDBJ databases">
        <authorList>
            <consortium name="Pathogen Informatics"/>
        </authorList>
    </citation>
    <scope>NUCLEOTIDE SEQUENCE [LARGE SCALE GENOMIC DNA]</scope>
    <source>
        <strain>Denwood</strain>
        <strain evidence="3">Zambia</strain>
    </source>
</reference>
<accession>A0A183PE81</accession>
<evidence type="ECO:0000259" key="1">
    <source>
        <dbReference type="Pfam" id="PF23411"/>
    </source>
</evidence>
<dbReference type="SUPFAM" id="SSF50978">
    <property type="entry name" value="WD40 repeat-like"/>
    <property type="match status" value="1"/>
</dbReference>
<gene>
    <name evidence="2" type="ORF">SMTD_LOCUS12666</name>
</gene>
<protein>
    <recommendedName>
        <fullName evidence="1">Vps41 beta-propeller domain-containing protein</fullName>
    </recommendedName>
</protein>
<evidence type="ECO:0000313" key="2">
    <source>
        <dbReference type="EMBL" id="VDP61514.1"/>
    </source>
</evidence>